<dbReference type="Proteomes" id="UP000036873">
    <property type="component" value="Unassembled WGS sequence"/>
</dbReference>
<name>A0A0L6U160_9FIRM</name>
<evidence type="ECO:0008006" key="3">
    <source>
        <dbReference type="Google" id="ProtNLM"/>
    </source>
</evidence>
<gene>
    <name evidence="1" type="ORF">AKG39_11110</name>
</gene>
<comment type="caution">
    <text evidence="1">The sequence shown here is derived from an EMBL/GenBank/DDBJ whole genome shotgun (WGS) entry which is preliminary data.</text>
</comment>
<evidence type="ECO:0000313" key="2">
    <source>
        <dbReference type="Proteomes" id="UP000036873"/>
    </source>
</evidence>
<keyword evidence="2" id="KW-1185">Reference proteome</keyword>
<sequence>MKVEYNKLVRDKIPEIIRESGRTCEFKILGQSEIKDALKEKLIEKAEVFSKRPSEDEISDIYELLDTIVEVYDFEPLHIDYLKLQNKESKGSYSEKVFLISVDDGQ</sequence>
<protein>
    <recommendedName>
        <fullName evidence="3">Phosphoribosyl-ATP pyrophosphohydrolase</fullName>
    </recommendedName>
</protein>
<dbReference type="OrthoDB" id="9813491at2"/>
<proteinExistence type="predicted"/>
<evidence type="ECO:0000313" key="1">
    <source>
        <dbReference type="EMBL" id="KNZ41535.1"/>
    </source>
</evidence>
<dbReference type="AlphaFoldDB" id="A0A0L6U160"/>
<organism evidence="1 2">
    <name type="scientific">Acetobacterium bakii</name>
    <dbReference type="NCBI Taxonomy" id="52689"/>
    <lineage>
        <taxon>Bacteria</taxon>
        <taxon>Bacillati</taxon>
        <taxon>Bacillota</taxon>
        <taxon>Clostridia</taxon>
        <taxon>Eubacteriales</taxon>
        <taxon>Eubacteriaceae</taxon>
        <taxon>Acetobacterium</taxon>
    </lineage>
</organism>
<accession>A0A0L6U160</accession>
<dbReference type="STRING" id="52689.AKG39_11110"/>
<dbReference type="InterPro" id="IPR038735">
    <property type="entry name" value="MSMEG_1276-like_NTP-PPase_dom"/>
</dbReference>
<dbReference type="CDD" id="cd11532">
    <property type="entry name" value="NTP-PPase_COG4997"/>
    <property type="match status" value="1"/>
</dbReference>
<dbReference type="EMBL" id="LGYO01000027">
    <property type="protein sequence ID" value="KNZ41535.1"/>
    <property type="molecule type" value="Genomic_DNA"/>
</dbReference>
<dbReference type="PATRIC" id="fig|52689.4.peg.1446"/>
<reference evidence="2" key="1">
    <citation type="submission" date="2015-07" db="EMBL/GenBank/DDBJ databases">
        <title>Draft genome sequence of Acetobacterium bakii DSM 8293, a potential psychrophilic chemical producer through syngas fermentation.</title>
        <authorList>
            <person name="Song Y."/>
            <person name="Hwang S."/>
            <person name="Cho B.-K."/>
        </authorList>
    </citation>
    <scope>NUCLEOTIDE SEQUENCE [LARGE SCALE GENOMIC DNA]</scope>
    <source>
        <strain evidence="2">DSM 8239</strain>
    </source>
</reference>
<dbReference type="RefSeq" id="WP_050740468.1">
    <property type="nucleotide sequence ID" value="NZ_LGYO01000027.1"/>
</dbReference>